<dbReference type="STRING" id="1121290.CLAOCE_14630"/>
<dbReference type="Pfam" id="PF05193">
    <property type="entry name" value="Peptidase_M16_C"/>
    <property type="match status" value="1"/>
</dbReference>
<keyword evidence="3" id="KW-0175">Coiled coil</keyword>
<dbReference type="Pfam" id="PF00675">
    <property type="entry name" value="Peptidase_M16"/>
    <property type="match status" value="1"/>
</dbReference>
<evidence type="ECO:0000313" key="7">
    <source>
        <dbReference type="Proteomes" id="UP000175744"/>
    </source>
</evidence>
<proteinExistence type="inferred from homology"/>
<dbReference type="PROSITE" id="PS00143">
    <property type="entry name" value="INSULINASE"/>
    <property type="match status" value="1"/>
</dbReference>
<dbReference type="InterPro" id="IPR007863">
    <property type="entry name" value="Peptidase_M16_C"/>
</dbReference>
<dbReference type="GO" id="GO:0046872">
    <property type="term" value="F:metal ion binding"/>
    <property type="evidence" value="ECO:0007669"/>
    <property type="project" value="InterPro"/>
</dbReference>
<dbReference type="OrthoDB" id="9811314at2"/>
<dbReference type="EMBL" id="LZFO01000019">
    <property type="protein sequence ID" value="OFI05918.1"/>
    <property type="molecule type" value="Genomic_DNA"/>
</dbReference>
<evidence type="ECO:0000259" key="5">
    <source>
        <dbReference type="Pfam" id="PF05193"/>
    </source>
</evidence>
<evidence type="ECO:0000256" key="2">
    <source>
        <dbReference type="RuleBase" id="RU004447"/>
    </source>
</evidence>
<dbReference type="InterPro" id="IPR011765">
    <property type="entry name" value="Pept_M16_N"/>
</dbReference>
<dbReference type="RefSeq" id="WP_070110447.1">
    <property type="nucleotide sequence ID" value="NZ_LZFO01000019.1"/>
</dbReference>
<dbReference type="InterPro" id="IPR011249">
    <property type="entry name" value="Metalloenz_LuxS/M16"/>
</dbReference>
<dbReference type="InterPro" id="IPR050361">
    <property type="entry name" value="MPP/UQCRC_Complex"/>
</dbReference>
<protein>
    <submittedName>
        <fullName evidence="6">Peptidase M16 inactive domain protein</fullName>
    </submittedName>
</protein>
<evidence type="ECO:0000259" key="4">
    <source>
        <dbReference type="Pfam" id="PF00675"/>
    </source>
</evidence>
<evidence type="ECO:0000256" key="3">
    <source>
        <dbReference type="SAM" id="Coils"/>
    </source>
</evidence>
<dbReference type="GO" id="GO:0006508">
    <property type="term" value="P:proteolysis"/>
    <property type="evidence" value="ECO:0007669"/>
    <property type="project" value="InterPro"/>
</dbReference>
<evidence type="ECO:0000313" key="6">
    <source>
        <dbReference type="EMBL" id="OFI05918.1"/>
    </source>
</evidence>
<feature type="domain" description="Peptidase M16 N-terminal" evidence="4">
    <location>
        <begin position="15"/>
        <end position="152"/>
    </location>
</feature>
<dbReference type="InterPro" id="IPR001431">
    <property type="entry name" value="Pept_M16_Zn_BS"/>
</dbReference>
<dbReference type="SUPFAM" id="SSF63411">
    <property type="entry name" value="LuxS/MPP-like metallohydrolase"/>
    <property type="match status" value="2"/>
</dbReference>
<dbReference type="PANTHER" id="PTHR11851">
    <property type="entry name" value="METALLOPROTEASE"/>
    <property type="match status" value="1"/>
</dbReference>
<accession>A0A1E8EYB2</accession>
<dbReference type="AlphaFoldDB" id="A0A1E8EYB2"/>
<reference evidence="6 7" key="1">
    <citation type="submission" date="2016-06" db="EMBL/GenBank/DDBJ databases">
        <title>Genome sequence of Clostridium acetireducens DSM 10703.</title>
        <authorList>
            <person name="Poehlein A."/>
            <person name="Fluechter S."/>
            <person name="Duerre P."/>
            <person name="Daniel R."/>
        </authorList>
    </citation>
    <scope>NUCLEOTIDE SEQUENCE [LARGE SCALE GENOMIC DNA]</scope>
    <source>
        <strain evidence="6 7">DSM 10703</strain>
    </source>
</reference>
<dbReference type="Proteomes" id="UP000175744">
    <property type="component" value="Unassembled WGS sequence"/>
</dbReference>
<dbReference type="Gene3D" id="3.30.830.10">
    <property type="entry name" value="Metalloenzyme, LuxS/M16 peptidase-like"/>
    <property type="match status" value="2"/>
</dbReference>
<name>A0A1E8EYB2_9CLOT</name>
<gene>
    <name evidence="6" type="ORF">CLOACE_14630</name>
</gene>
<sequence length="406" mass="47179">MKKLVLKNGIKVIYKKIEGEITSFSIALNAGALEDNGAKKGLAHVVEHMVSKGTKNRTEQEINMQCDELFGFENAMTNYPYVIYYATCLSADLENAFELYSDILLNPTFPEKGFKEEINIIKEELKEWKDDINQYCEDELLFNSFKNRRIKDLIIGNEESLNSITLEDVRNFYNKYYCPENMVISVVSFVDFEFVIKHLEKYFGSFSRKFQGIEEEYYEDNKSSIFTKVKENIEGAKIQFLFPIHDLSSREIDILRLFNVEFGEGTSSILFDEVRTKNGLVYDISTRIDNSRGIKLFYISMACSKENVSKCIDLVNNKIEELKNCSGYFTKDKMLKLCRRLKFKRALALEQSIRLSMQLALYEIMYGNANKVFDEVKGLENIKEKEIVQVIIKVFQKPSIQILQPK</sequence>
<dbReference type="GO" id="GO:0004222">
    <property type="term" value="F:metalloendopeptidase activity"/>
    <property type="evidence" value="ECO:0007669"/>
    <property type="project" value="InterPro"/>
</dbReference>
<feature type="domain" description="Peptidase M16 C-terminal" evidence="5">
    <location>
        <begin position="163"/>
        <end position="325"/>
    </location>
</feature>
<comment type="caution">
    <text evidence="6">The sequence shown here is derived from an EMBL/GenBank/DDBJ whole genome shotgun (WGS) entry which is preliminary data.</text>
</comment>
<organism evidence="6 7">
    <name type="scientific">Clostridium acetireducens DSM 10703</name>
    <dbReference type="NCBI Taxonomy" id="1121290"/>
    <lineage>
        <taxon>Bacteria</taxon>
        <taxon>Bacillati</taxon>
        <taxon>Bacillota</taxon>
        <taxon>Clostridia</taxon>
        <taxon>Eubacteriales</taxon>
        <taxon>Clostridiaceae</taxon>
        <taxon>Clostridium</taxon>
    </lineage>
</organism>
<dbReference type="PATRIC" id="fig|1121290.3.peg.1447"/>
<comment type="similarity">
    <text evidence="1 2">Belongs to the peptidase M16 family.</text>
</comment>
<dbReference type="PANTHER" id="PTHR11851:SF49">
    <property type="entry name" value="MITOCHONDRIAL-PROCESSING PEPTIDASE SUBUNIT ALPHA"/>
    <property type="match status" value="1"/>
</dbReference>
<evidence type="ECO:0000256" key="1">
    <source>
        <dbReference type="ARBA" id="ARBA00007261"/>
    </source>
</evidence>
<keyword evidence="7" id="KW-1185">Reference proteome</keyword>
<feature type="coiled-coil region" evidence="3">
    <location>
        <begin position="111"/>
        <end position="138"/>
    </location>
</feature>